<keyword evidence="1" id="KW-0472">Membrane</keyword>
<dbReference type="RefSeq" id="WP_133502432.1">
    <property type="nucleotide sequence ID" value="NZ_SNXC01000009.1"/>
</dbReference>
<evidence type="ECO:0000256" key="1">
    <source>
        <dbReference type="SAM" id="Phobius"/>
    </source>
</evidence>
<evidence type="ECO:0000313" key="2">
    <source>
        <dbReference type="EMBL" id="TDO99583.1"/>
    </source>
</evidence>
<dbReference type="Proteomes" id="UP000294656">
    <property type="component" value="Unassembled WGS sequence"/>
</dbReference>
<keyword evidence="1" id="KW-1133">Transmembrane helix</keyword>
<feature type="transmembrane region" description="Helical" evidence="1">
    <location>
        <begin position="207"/>
        <end position="240"/>
    </location>
</feature>
<gene>
    <name evidence="2" type="ORF">DFP79_0568</name>
</gene>
<sequence length="354" mass="42030">MLYQISLIIFSFLSALLVFLKINSDKLEPIVITFTVRKVIFNFLMFTSLSIIALSMFLYILMFVMFWILFLLIRTKSRGVREKNNDFKRVSFFYKIFNYPIVLPIKWSFPTFLYLISFSFLFFHYKGIYYEKISVFDYVSMSFLILLSFLIFLLEFGYEKVKSVYLVLIPILLVSTFLAPYFTSIIFSTFSDVSPEKVENLLFLMNALSIFITSVLVFSLVYMYFIMSFTFYFFIYHFFLKISFLKKDKMERYISNLYGTKGILILFFYILTLGIPLISALKYVEVPRDLFDQLMSEIFLKENKNSCEGLLSDDKIYFYDSDKVIKYSPDDENEIKYRDVKCSPKPSNNENALN</sequence>
<feature type="transmembrane region" description="Helical" evidence="1">
    <location>
        <begin position="166"/>
        <end position="187"/>
    </location>
</feature>
<feature type="transmembrane region" description="Helical" evidence="1">
    <location>
        <begin position="40"/>
        <end position="73"/>
    </location>
</feature>
<feature type="transmembrane region" description="Helical" evidence="1">
    <location>
        <begin position="135"/>
        <end position="154"/>
    </location>
</feature>
<keyword evidence="3" id="KW-1185">Reference proteome</keyword>
<name>A0A4R6MDE8_9GAMM</name>
<accession>A0A4R6MDE8</accession>
<reference evidence="2 3" key="1">
    <citation type="submission" date="2019-03" db="EMBL/GenBank/DDBJ databases">
        <title>Genomic Encyclopedia of Type Strains, Phase III (KMG-III): the genomes of soil and plant-associated and newly described type strains.</title>
        <authorList>
            <person name="Whitman W."/>
        </authorList>
    </citation>
    <scope>NUCLEOTIDE SEQUENCE [LARGE SCALE GENOMIC DNA]</scope>
    <source>
        <strain evidence="2 3">CECT 7378</strain>
    </source>
</reference>
<protein>
    <submittedName>
        <fullName evidence="2">Uncharacterized protein</fullName>
    </submittedName>
</protein>
<feature type="transmembrane region" description="Helical" evidence="1">
    <location>
        <begin position="261"/>
        <end position="281"/>
    </location>
</feature>
<dbReference type="EMBL" id="SNXC01000009">
    <property type="protein sequence ID" value="TDO99583.1"/>
    <property type="molecule type" value="Genomic_DNA"/>
</dbReference>
<organism evidence="2 3">
    <name type="scientific">Marinomonas balearica</name>
    <dbReference type="NCBI Taxonomy" id="491947"/>
    <lineage>
        <taxon>Bacteria</taxon>
        <taxon>Pseudomonadati</taxon>
        <taxon>Pseudomonadota</taxon>
        <taxon>Gammaproteobacteria</taxon>
        <taxon>Oceanospirillales</taxon>
        <taxon>Oceanospirillaceae</taxon>
        <taxon>Marinomonas</taxon>
    </lineage>
</organism>
<feature type="transmembrane region" description="Helical" evidence="1">
    <location>
        <begin position="97"/>
        <end position="123"/>
    </location>
</feature>
<keyword evidence="1" id="KW-0812">Transmembrane</keyword>
<comment type="caution">
    <text evidence="2">The sequence shown here is derived from an EMBL/GenBank/DDBJ whole genome shotgun (WGS) entry which is preliminary data.</text>
</comment>
<dbReference type="AlphaFoldDB" id="A0A4R6MDE8"/>
<proteinExistence type="predicted"/>
<evidence type="ECO:0000313" key="3">
    <source>
        <dbReference type="Proteomes" id="UP000294656"/>
    </source>
</evidence>